<dbReference type="RefSeq" id="WP_213413700.1">
    <property type="nucleotide sequence ID" value="NZ_BOVK01000061.1"/>
</dbReference>
<reference evidence="2" key="1">
    <citation type="submission" date="2021-04" db="EMBL/GenBank/DDBJ databases">
        <title>Draft genome sequence of Xylanibacillus composti strain K13.</title>
        <authorList>
            <person name="Uke A."/>
            <person name="Chhe C."/>
            <person name="Baramee S."/>
            <person name="Kosugi A."/>
        </authorList>
    </citation>
    <scope>NUCLEOTIDE SEQUENCE</scope>
    <source>
        <strain evidence="2">K13</strain>
    </source>
</reference>
<name>A0A8J4H8W6_9BACL</name>
<proteinExistence type="predicted"/>
<accession>A0A8J4H8W6</accession>
<evidence type="ECO:0000313" key="3">
    <source>
        <dbReference type="Proteomes" id="UP000677918"/>
    </source>
</evidence>
<organism evidence="2 3">
    <name type="scientific">Xylanibacillus composti</name>
    <dbReference type="NCBI Taxonomy" id="1572762"/>
    <lineage>
        <taxon>Bacteria</taxon>
        <taxon>Bacillati</taxon>
        <taxon>Bacillota</taxon>
        <taxon>Bacilli</taxon>
        <taxon>Bacillales</taxon>
        <taxon>Paenibacillaceae</taxon>
        <taxon>Xylanibacillus</taxon>
    </lineage>
</organism>
<comment type="caution">
    <text evidence="2">The sequence shown here is derived from an EMBL/GenBank/DDBJ whole genome shotgun (WGS) entry which is preliminary data.</text>
</comment>
<keyword evidence="1" id="KW-0732">Signal</keyword>
<keyword evidence="3" id="KW-1185">Reference proteome</keyword>
<gene>
    <name evidence="2" type="ORF">XYCOK13_37170</name>
</gene>
<dbReference type="AlphaFoldDB" id="A0A8J4H8W6"/>
<feature type="chain" id="PRO_5035246510" evidence="1">
    <location>
        <begin position="29"/>
        <end position="702"/>
    </location>
</feature>
<protein>
    <submittedName>
        <fullName evidence="2">Uncharacterized protein</fullName>
    </submittedName>
</protein>
<feature type="signal peptide" evidence="1">
    <location>
        <begin position="1"/>
        <end position="28"/>
    </location>
</feature>
<dbReference type="Proteomes" id="UP000677918">
    <property type="component" value="Unassembled WGS sequence"/>
</dbReference>
<evidence type="ECO:0000256" key="1">
    <source>
        <dbReference type="SAM" id="SignalP"/>
    </source>
</evidence>
<sequence length="702" mass="78074">MNQRLYKGMVGVSLAAALTLSSVAPSFADTAASTAQASKQTVVNSTLGKVNIDSVSFFELAEVNLLSDRNGNTISFKVTVHNNSSTDINLLDYWTQVKSKAGSRFTVNLIPEDRLEERVPAQTSKTLTYYADVSKNLSLQDLQFEFVKWDFNLPNFERSLGTISVPTTYKAVTPANQKRNLLVDGTEVSTFIDRVIMSKTEKYHRPTITLQLENIGSQSFTLPAYEYRILTSNGLSYPLTLKGTSEMVLNPKVKDDIQLTGSIPVDVDPSGWKLQIALPLADSNVKLPIATYDLPAINKQEGGAIGTEHSFSNSTGDYHVILNSIHRLPSEDYDLLTADLTITNNGTETLELPKLAGQFTLDQNIDVTATAVLSDNVIGIKPKSSVSVQLYATIPYTYEFTEVRTILQEIEEDEQRVDLLEFIHNEDLSSINTIGVNGKHTLDVIGKRAALSVRNVLTYEGTSANIFSTQFLAENLEKRFSNIANLNAYYETEDGWLYPASVEISENKVAPGGKALVNFYKQFPKNIDTSKLKLVVGEAIIGEDGTPTDLYVNPVAFTLPDETLEVPTELKQLDMFPYEISMSKIRTQINYEAGTMTLSFDYNLTKDLLVEANTENHKLVLEVTDEKHDLKFTEVYSLENGDNPDTTLELGENSGEMVKQSGNLVFQIRTLEKYNLNVYHQFTSGQKKLIGSMEIGWFRTTD</sequence>
<evidence type="ECO:0000313" key="2">
    <source>
        <dbReference type="EMBL" id="GIQ70893.1"/>
    </source>
</evidence>
<dbReference type="EMBL" id="BOVK01000061">
    <property type="protein sequence ID" value="GIQ70893.1"/>
    <property type="molecule type" value="Genomic_DNA"/>
</dbReference>